<dbReference type="AlphaFoldDB" id="A0A2P2PFE6"/>
<proteinExistence type="predicted"/>
<name>A0A2P2PFE6_RHIMU</name>
<evidence type="ECO:0000313" key="1">
    <source>
        <dbReference type="EMBL" id="MBX53455.1"/>
    </source>
</evidence>
<reference evidence="1" key="1">
    <citation type="submission" date="2018-02" db="EMBL/GenBank/DDBJ databases">
        <title>Rhizophora mucronata_Transcriptome.</title>
        <authorList>
            <person name="Meera S.P."/>
            <person name="Sreeshan A."/>
            <person name="Augustine A."/>
        </authorList>
    </citation>
    <scope>NUCLEOTIDE SEQUENCE</scope>
    <source>
        <tissue evidence="1">Leaf</tissue>
    </source>
</reference>
<sequence>MLFYHYKDIVLSFLSSS</sequence>
<dbReference type="EMBL" id="GGEC01072971">
    <property type="protein sequence ID" value="MBX53455.1"/>
    <property type="molecule type" value="Transcribed_RNA"/>
</dbReference>
<organism evidence="1">
    <name type="scientific">Rhizophora mucronata</name>
    <name type="common">Asiatic mangrove</name>
    <dbReference type="NCBI Taxonomy" id="61149"/>
    <lineage>
        <taxon>Eukaryota</taxon>
        <taxon>Viridiplantae</taxon>
        <taxon>Streptophyta</taxon>
        <taxon>Embryophyta</taxon>
        <taxon>Tracheophyta</taxon>
        <taxon>Spermatophyta</taxon>
        <taxon>Magnoliopsida</taxon>
        <taxon>eudicotyledons</taxon>
        <taxon>Gunneridae</taxon>
        <taxon>Pentapetalae</taxon>
        <taxon>rosids</taxon>
        <taxon>fabids</taxon>
        <taxon>Malpighiales</taxon>
        <taxon>Rhizophoraceae</taxon>
        <taxon>Rhizophora</taxon>
    </lineage>
</organism>
<protein>
    <submittedName>
        <fullName evidence="1">Uncharacterized protein</fullName>
    </submittedName>
</protein>
<accession>A0A2P2PFE6</accession>